<protein>
    <submittedName>
        <fullName evidence="2">PEBP-like protein</fullName>
    </submittedName>
</protein>
<feature type="chain" id="PRO_5025403690" evidence="1">
    <location>
        <begin position="18"/>
        <end position="273"/>
    </location>
</feature>
<dbReference type="PANTHER" id="PTHR11362">
    <property type="entry name" value="PHOSPHATIDYLETHANOLAMINE-BINDING PROTEIN"/>
    <property type="match status" value="1"/>
</dbReference>
<dbReference type="AlphaFoldDB" id="A0A6A4ICH3"/>
<dbReference type="Proteomes" id="UP000799118">
    <property type="component" value="Unassembled WGS sequence"/>
</dbReference>
<dbReference type="InterPro" id="IPR035810">
    <property type="entry name" value="PEBP_euk"/>
</dbReference>
<reference evidence="2" key="1">
    <citation type="journal article" date="2019" name="Environ. Microbiol.">
        <title>Fungal ecological strategies reflected in gene transcription - a case study of two litter decomposers.</title>
        <authorList>
            <person name="Barbi F."/>
            <person name="Kohler A."/>
            <person name="Barry K."/>
            <person name="Baskaran P."/>
            <person name="Daum C."/>
            <person name="Fauchery L."/>
            <person name="Ihrmark K."/>
            <person name="Kuo A."/>
            <person name="LaButti K."/>
            <person name="Lipzen A."/>
            <person name="Morin E."/>
            <person name="Grigoriev I.V."/>
            <person name="Henrissat B."/>
            <person name="Lindahl B."/>
            <person name="Martin F."/>
        </authorList>
    </citation>
    <scope>NUCLEOTIDE SEQUENCE</scope>
    <source>
        <strain evidence="2">JB14</strain>
    </source>
</reference>
<dbReference type="InterPro" id="IPR036610">
    <property type="entry name" value="PEBP-like_sf"/>
</dbReference>
<feature type="signal peptide" evidence="1">
    <location>
        <begin position="1"/>
        <end position="17"/>
    </location>
</feature>
<dbReference type="EMBL" id="ML769402">
    <property type="protein sequence ID" value="KAE9406484.1"/>
    <property type="molecule type" value="Genomic_DNA"/>
</dbReference>
<dbReference type="Gene3D" id="3.90.280.10">
    <property type="entry name" value="PEBP-like"/>
    <property type="match status" value="1"/>
</dbReference>
<evidence type="ECO:0000256" key="1">
    <source>
        <dbReference type="SAM" id="SignalP"/>
    </source>
</evidence>
<dbReference type="InterPro" id="IPR008914">
    <property type="entry name" value="PEBP"/>
</dbReference>
<dbReference type="OrthoDB" id="2506647at2759"/>
<dbReference type="SUPFAM" id="SSF49777">
    <property type="entry name" value="PEBP-like"/>
    <property type="match status" value="1"/>
</dbReference>
<evidence type="ECO:0000313" key="3">
    <source>
        <dbReference type="Proteomes" id="UP000799118"/>
    </source>
</evidence>
<accession>A0A6A4ICH3</accession>
<gene>
    <name evidence="2" type="ORF">BT96DRAFT_851799</name>
</gene>
<dbReference type="CDD" id="cd00866">
    <property type="entry name" value="PEBP_euk"/>
    <property type="match status" value="1"/>
</dbReference>
<keyword evidence="1" id="KW-0732">Signal</keyword>
<dbReference type="Pfam" id="PF01161">
    <property type="entry name" value="PBP"/>
    <property type="match status" value="1"/>
</dbReference>
<evidence type="ECO:0000313" key="2">
    <source>
        <dbReference type="EMBL" id="KAE9406484.1"/>
    </source>
</evidence>
<proteinExistence type="predicted"/>
<dbReference type="PANTHER" id="PTHR11362:SF140">
    <property type="entry name" value="PEBP-LIKE PROTEIN"/>
    <property type="match status" value="1"/>
</dbReference>
<name>A0A6A4ICH3_9AGAR</name>
<organism evidence="2 3">
    <name type="scientific">Gymnopus androsaceus JB14</name>
    <dbReference type="NCBI Taxonomy" id="1447944"/>
    <lineage>
        <taxon>Eukaryota</taxon>
        <taxon>Fungi</taxon>
        <taxon>Dikarya</taxon>
        <taxon>Basidiomycota</taxon>
        <taxon>Agaricomycotina</taxon>
        <taxon>Agaricomycetes</taxon>
        <taxon>Agaricomycetidae</taxon>
        <taxon>Agaricales</taxon>
        <taxon>Marasmiineae</taxon>
        <taxon>Omphalotaceae</taxon>
        <taxon>Gymnopus</taxon>
    </lineage>
</organism>
<sequence length="273" mass="27586">MFILSVALVLAIPFVAAQSTSNDTAVQIEAIEAHFTQADLVPALLATFNPSAIMTISFDSVTNVSPGQALTQDQVAPTPTLTITPANSSVDLTGNYTLAMVDADVVGSDESNITRHWLENSVTISNGVVSNSSATAITSYAGPAPASGSGPHRYVVILLQQPSSFSPPSDFSQPNIGVSMFDFNGYVKDSQLGAVVAANYFTVEVGTSTVSLSITTSAVQSSTLASVSGATGTSTSGSTAATGTGSAKNAASVVKAAPATLFLGIVALAVALM</sequence>
<keyword evidence="3" id="KW-1185">Reference proteome</keyword>